<feature type="non-terminal residue" evidence="1">
    <location>
        <position position="1"/>
    </location>
</feature>
<name>A0ACA9RJC2_9GLOM</name>
<evidence type="ECO:0000313" key="2">
    <source>
        <dbReference type="Proteomes" id="UP000789920"/>
    </source>
</evidence>
<dbReference type="Proteomes" id="UP000789920">
    <property type="component" value="Unassembled WGS sequence"/>
</dbReference>
<evidence type="ECO:0000313" key="1">
    <source>
        <dbReference type="EMBL" id="CAG8794728.1"/>
    </source>
</evidence>
<keyword evidence="2" id="KW-1185">Reference proteome</keyword>
<accession>A0ACA9RJC2</accession>
<comment type="caution">
    <text evidence="1">The sequence shown here is derived from an EMBL/GenBank/DDBJ whole genome shotgun (WGS) entry which is preliminary data.</text>
</comment>
<reference evidence="1" key="1">
    <citation type="submission" date="2021-06" db="EMBL/GenBank/DDBJ databases">
        <authorList>
            <person name="Kallberg Y."/>
            <person name="Tangrot J."/>
            <person name="Rosling A."/>
        </authorList>
    </citation>
    <scope>NUCLEOTIDE SEQUENCE</scope>
    <source>
        <strain evidence="1">MA461A</strain>
    </source>
</reference>
<organism evidence="1 2">
    <name type="scientific">Racocetra persica</name>
    <dbReference type="NCBI Taxonomy" id="160502"/>
    <lineage>
        <taxon>Eukaryota</taxon>
        <taxon>Fungi</taxon>
        <taxon>Fungi incertae sedis</taxon>
        <taxon>Mucoromycota</taxon>
        <taxon>Glomeromycotina</taxon>
        <taxon>Glomeromycetes</taxon>
        <taxon>Diversisporales</taxon>
        <taxon>Gigasporaceae</taxon>
        <taxon>Racocetra</taxon>
    </lineage>
</organism>
<proteinExistence type="predicted"/>
<sequence length="66" mass="7895">LGSCRQNELGFEKKKQKRYRMYKDCTKEDKKVLPCRRPIAALMDCTDKTRDHEFSNRNSIDIKTKK</sequence>
<protein>
    <submittedName>
        <fullName evidence="1">19720_t:CDS:1</fullName>
    </submittedName>
</protein>
<dbReference type="EMBL" id="CAJVQC010054886">
    <property type="protein sequence ID" value="CAG8794728.1"/>
    <property type="molecule type" value="Genomic_DNA"/>
</dbReference>
<gene>
    <name evidence="1" type="ORF">RPERSI_LOCUS19819</name>
</gene>